<evidence type="ECO:0000313" key="2">
    <source>
        <dbReference type="EMBL" id="KAJ3513549.1"/>
    </source>
</evidence>
<dbReference type="EMBL" id="JANKHO010000192">
    <property type="protein sequence ID" value="KAJ3513549.1"/>
    <property type="molecule type" value="Genomic_DNA"/>
</dbReference>
<comment type="caution">
    <text evidence="2">The sequence shown here is derived from an EMBL/GenBank/DDBJ whole genome shotgun (WGS) entry which is preliminary data.</text>
</comment>
<sequence length="687" mass="76968">MDIFNRPPSIAEDTLQYAIYPSVNSSDKVSATSLAACIKSYAETLLPDFIWHRDAFEVKVTCNPDRAGSWILEGRMRVGDSVDDEWCTVWLLKEISSKWDVVISVYDSDGEFLLIEAAEALPSWVTPSNSENRIWIHNSRLHLIPLIHVSLSSRERRRRKLPGLPESDDEDAGEGDSYIAAEDAVPLVRDPSVETFAPLAVERLAWQRIAESFCSYPGAAKSHVHTTKAFIPEDIAKTLVVNPSLVQKAVEAFYTRDAIQLRSAHRMSRFPPSTAVLTAVKMTRTAYAQLMGQKFFPPKIFGSWKEREGTKEWRRRDVGMKIAVGFEMLYQESKGRQGSQNLSEDGIRSTAAARKDALQRDPEYQKYIQNLTNAGYFKGELQGSQLWGSLEHQAAATFVEVRRSNDASRQSFASQVTSALSRIKTLPDQSSATEDSDDWLNVDAEDFDRMLEATLGNADRGAAKDPNAMDVDNTNGVLSTEDQLASEQAKRLKDLATKVENFVEGEGDMEGVRFEDEELSEEPFSNDESDTDSDSDSESKKKRRLEQRQEDMNKLVPGLEPSEYGKMPASYHSNSQRVAAAAVETDAEEGNTERSAPKSETKAEEKPKAKPIRPPIIPRDKYDGVDSDDETDEETVGDDESEEDRPQVVGEIEIDMDEEEEEFLEFSRQALGIGDEQWASIVKDRKG</sequence>
<accession>A0A9W8MXS4</accession>
<evidence type="ECO:0000313" key="3">
    <source>
        <dbReference type="Proteomes" id="UP001148786"/>
    </source>
</evidence>
<gene>
    <name evidence="2" type="ORF">NLJ89_g2881</name>
</gene>
<dbReference type="OrthoDB" id="27237at2759"/>
<proteinExistence type="predicted"/>
<protein>
    <recommendedName>
        <fullName evidence="4">SGT1-domain-containing protein</fullName>
    </recommendedName>
</protein>
<reference evidence="2" key="1">
    <citation type="submission" date="2022-07" db="EMBL/GenBank/DDBJ databases">
        <title>Genome Sequence of Agrocybe chaxingu.</title>
        <authorList>
            <person name="Buettner E."/>
        </authorList>
    </citation>
    <scope>NUCLEOTIDE SEQUENCE</scope>
    <source>
        <strain evidence="2">MP-N11</strain>
    </source>
</reference>
<dbReference type="Pfam" id="PF07093">
    <property type="entry name" value="SGT1"/>
    <property type="match status" value="1"/>
</dbReference>
<feature type="compositionally biased region" description="Acidic residues" evidence="1">
    <location>
        <begin position="503"/>
        <end position="536"/>
    </location>
</feature>
<evidence type="ECO:0008006" key="4">
    <source>
        <dbReference type="Google" id="ProtNLM"/>
    </source>
</evidence>
<dbReference type="AlphaFoldDB" id="A0A9W8MXS4"/>
<keyword evidence="3" id="KW-1185">Reference proteome</keyword>
<evidence type="ECO:0000256" key="1">
    <source>
        <dbReference type="SAM" id="MobiDB-lite"/>
    </source>
</evidence>
<organism evidence="2 3">
    <name type="scientific">Agrocybe chaxingu</name>
    <dbReference type="NCBI Taxonomy" id="84603"/>
    <lineage>
        <taxon>Eukaryota</taxon>
        <taxon>Fungi</taxon>
        <taxon>Dikarya</taxon>
        <taxon>Basidiomycota</taxon>
        <taxon>Agaricomycotina</taxon>
        <taxon>Agaricomycetes</taxon>
        <taxon>Agaricomycetidae</taxon>
        <taxon>Agaricales</taxon>
        <taxon>Agaricineae</taxon>
        <taxon>Strophariaceae</taxon>
        <taxon>Agrocybe</taxon>
    </lineage>
</organism>
<feature type="region of interest" description="Disordered" evidence="1">
    <location>
        <begin position="502"/>
        <end position="648"/>
    </location>
</feature>
<dbReference type="InterPro" id="IPR010770">
    <property type="entry name" value="Ecd"/>
</dbReference>
<dbReference type="Proteomes" id="UP001148786">
    <property type="component" value="Unassembled WGS sequence"/>
</dbReference>
<dbReference type="PANTHER" id="PTHR13060">
    <property type="entry name" value="SGT1 PROTEIN HSGT1 SUPPRESSOR OF GCR2"/>
    <property type="match status" value="1"/>
</dbReference>
<feature type="compositionally biased region" description="Acidic residues" evidence="1">
    <location>
        <begin position="625"/>
        <end position="643"/>
    </location>
</feature>
<dbReference type="PANTHER" id="PTHR13060:SF0">
    <property type="entry name" value="PROTEIN ECDYSONELESS HOMOLOG"/>
    <property type="match status" value="1"/>
</dbReference>
<dbReference type="GO" id="GO:0005634">
    <property type="term" value="C:nucleus"/>
    <property type="evidence" value="ECO:0007669"/>
    <property type="project" value="TreeGrafter"/>
</dbReference>
<feature type="compositionally biased region" description="Basic and acidic residues" evidence="1">
    <location>
        <begin position="591"/>
        <end position="608"/>
    </location>
</feature>
<name>A0A9W8MXS4_9AGAR</name>